<name>A0ABQ2QYY3_9GAMM</name>
<organism evidence="3 4">
    <name type="scientific">Shewanella litoralis</name>
    <dbReference type="NCBI Taxonomy" id="2282700"/>
    <lineage>
        <taxon>Bacteria</taxon>
        <taxon>Pseudomonadati</taxon>
        <taxon>Pseudomonadota</taxon>
        <taxon>Gammaproteobacteria</taxon>
        <taxon>Alteromonadales</taxon>
        <taxon>Shewanellaceae</taxon>
        <taxon>Shewanella</taxon>
    </lineage>
</organism>
<evidence type="ECO:0000313" key="4">
    <source>
        <dbReference type="Proteomes" id="UP000619118"/>
    </source>
</evidence>
<reference evidence="4" key="1">
    <citation type="journal article" date="2019" name="Int. J. Syst. Evol. Microbiol.">
        <title>The Global Catalogue of Microorganisms (GCM) 10K type strain sequencing project: providing services to taxonomists for standard genome sequencing and annotation.</title>
        <authorList>
            <consortium name="The Broad Institute Genomics Platform"/>
            <consortium name="The Broad Institute Genome Sequencing Center for Infectious Disease"/>
            <person name="Wu L."/>
            <person name="Ma J."/>
        </authorList>
    </citation>
    <scope>NUCLEOTIDE SEQUENCE [LARGE SCALE GENOMIC DNA]</scope>
    <source>
        <strain evidence="4">JCM 32306</strain>
    </source>
</reference>
<evidence type="ECO:0000256" key="1">
    <source>
        <dbReference type="SAM" id="MobiDB-lite"/>
    </source>
</evidence>
<gene>
    <name evidence="3" type="ORF">GCM10009411_02810</name>
</gene>
<dbReference type="RefSeq" id="WP_160052108.1">
    <property type="nucleotide sequence ID" value="NZ_BMQX01000001.1"/>
</dbReference>
<keyword evidence="2" id="KW-0732">Signal</keyword>
<proteinExistence type="predicted"/>
<accession>A0ABQ2QYY3</accession>
<evidence type="ECO:0008006" key="5">
    <source>
        <dbReference type="Google" id="ProtNLM"/>
    </source>
</evidence>
<feature type="signal peptide" evidence="2">
    <location>
        <begin position="1"/>
        <end position="28"/>
    </location>
</feature>
<evidence type="ECO:0000313" key="3">
    <source>
        <dbReference type="EMBL" id="GGQ05027.1"/>
    </source>
</evidence>
<evidence type="ECO:0000256" key="2">
    <source>
        <dbReference type="SAM" id="SignalP"/>
    </source>
</evidence>
<protein>
    <recommendedName>
        <fullName evidence="5">Secreted protein</fullName>
    </recommendedName>
</protein>
<dbReference type="Proteomes" id="UP000619118">
    <property type="component" value="Unassembled WGS sequence"/>
</dbReference>
<comment type="caution">
    <text evidence="3">The sequence shown here is derived from an EMBL/GenBank/DDBJ whole genome shotgun (WGS) entry which is preliminary data.</text>
</comment>
<keyword evidence="4" id="KW-1185">Reference proteome</keyword>
<feature type="region of interest" description="Disordered" evidence="1">
    <location>
        <begin position="38"/>
        <end position="72"/>
    </location>
</feature>
<feature type="chain" id="PRO_5046690505" description="Secreted protein" evidence="2">
    <location>
        <begin position="29"/>
        <end position="174"/>
    </location>
</feature>
<dbReference type="EMBL" id="BMQX01000001">
    <property type="protein sequence ID" value="GGQ05027.1"/>
    <property type="molecule type" value="Genomic_DNA"/>
</dbReference>
<sequence>MLTRQVQYAAIWGVLSITFLWSSSVAVAAELNQLNKQPSKNTTELSNDNANDLPPQSASDHQGNRITLPTETSSALEYRADDIYLKPSLQQHIDANQSPHFSSSQTRPSMVDDPSCRWLNNRIKHLQKKQRQTQHSQFSHYQDEIDIREDEWACLKCATSGPGNVDRGACQHKR</sequence>